<keyword evidence="10" id="KW-0539">Nucleus</keyword>
<dbReference type="InterPro" id="IPR001723">
    <property type="entry name" value="Nuclear_hrmn_rcpt"/>
</dbReference>
<evidence type="ECO:0008006" key="16">
    <source>
        <dbReference type="Google" id="ProtNLM"/>
    </source>
</evidence>
<feature type="domain" description="Nuclear receptor" evidence="12">
    <location>
        <begin position="119"/>
        <end position="194"/>
    </location>
</feature>
<dbReference type="CDD" id="cd07165">
    <property type="entry name" value="NR_DBD_DmE78_like"/>
    <property type="match status" value="1"/>
</dbReference>
<proteinExistence type="inferred from homology"/>
<feature type="compositionally biased region" description="Basic residues" evidence="11">
    <location>
        <begin position="75"/>
        <end position="86"/>
    </location>
</feature>
<dbReference type="OMA" id="WQQFATR"/>
<evidence type="ECO:0000256" key="3">
    <source>
        <dbReference type="ARBA" id="ARBA00022723"/>
    </source>
</evidence>
<organism evidence="14 15">
    <name type="scientific">Haemaphysalis longicornis</name>
    <name type="common">Bush tick</name>
    <dbReference type="NCBI Taxonomy" id="44386"/>
    <lineage>
        <taxon>Eukaryota</taxon>
        <taxon>Metazoa</taxon>
        <taxon>Ecdysozoa</taxon>
        <taxon>Arthropoda</taxon>
        <taxon>Chelicerata</taxon>
        <taxon>Arachnida</taxon>
        <taxon>Acari</taxon>
        <taxon>Parasitiformes</taxon>
        <taxon>Ixodida</taxon>
        <taxon>Ixodoidea</taxon>
        <taxon>Ixodidae</taxon>
        <taxon>Haemaphysalinae</taxon>
        <taxon>Haemaphysalis</taxon>
    </lineage>
</organism>
<dbReference type="InterPro" id="IPR001628">
    <property type="entry name" value="Znf_hrmn_rcpt"/>
</dbReference>
<feature type="region of interest" description="Disordered" evidence="11">
    <location>
        <begin position="471"/>
        <end position="504"/>
    </location>
</feature>
<feature type="region of interest" description="Disordered" evidence="11">
    <location>
        <begin position="26"/>
        <end position="62"/>
    </location>
</feature>
<evidence type="ECO:0000256" key="4">
    <source>
        <dbReference type="ARBA" id="ARBA00022771"/>
    </source>
</evidence>
<dbReference type="AlphaFoldDB" id="A0A9J6GHM6"/>
<dbReference type="PRINTS" id="PR00047">
    <property type="entry name" value="STROIDFINGER"/>
</dbReference>
<dbReference type="Pfam" id="PF00105">
    <property type="entry name" value="zf-C4"/>
    <property type="match status" value="1"/>
</dbReference>
<dbReference type="PRINTS" id="PR00546">
    <property type="entry name" value="THYROIDHORMR"/>
</dbReference>
<evidence type="ECO:0000256" key="10">
    <source>
        <dbReference type="ARBA" id="ARBA00023242"/>
    </source>
</evidence>
<evidence type="ECO:0000256" key="7">
    <source>
        <dbReference type="ARBA" id="ARBA00023125"/>
    </source>
</evidence>
<reference evidence="14 15" key="1">
    <citation type="journal article" date="2020" name="Cell">
        <title>Large-Scale Comparative Analyses of Tick Genomes Elucidate Their Genetic Diversity and Vector Capacities.</title>
        <authorList>
            <consortium name="Tick Genome and Microbiome Consortium (TIGMIC)"/>
            <person name="Jia N."/>
            <person name="Wang J."/>
            <person name="Shi W."/>
            <person name="Du L."/>
            <person name="Sun Y."/>
            <person name="Zhan W."/>
            <person name="Jiang J.F."/>
            <person name="Wang Q."/>
            <person name="Zhang B."/>
            <person name="Ji P."/>
            <person name="Bell-Sakyi L."/>
            <person name="Cui X.M."/>
            <person name="Yuan T.T."/>
            <person name="Jiang B.G."/>
            <person name="Yang W.F."/>
            <person name="Lam T.T."/>
            <person name="Chang Q.C."/>
            <person name="Ding S.J."/>
            <person name="Wang X.J."/>
            <person name="Zhu J.G."/>
            <person name="Ruan X.D."/>
            <person name="Zhao L."/>
            <person name="Wei J.T."/>
            <person name="Ye R.Z."/>
            <person name="Que T.C."/>
            <person name="Du C.H."/>
            <person name="Zhou Y.H."/>
            <person name="Cheng J.X."/>
            <person name="Dai P.F."/>
            <person name="Guo W.B."/>
            <person name="Han X.H."/>
            <person name="Huang E.J."/>
            <person name="Li L.F."/>
            <person name="Wei W."/>
            <person name="Gao Y.C."/>
            <person name="Liu J.Z."/>
            <person name="Shao H.Z."/>
            <person name="Wang X."/>
            <person name="Wang C.C."/>
            <person name="Yang T.C."/>
            <person name="Huo Q.B."/>
            <person name="Li W."/>
            <person name="Chen H.Y."/>
            <person name="Chen S.E."/>
            <person name="Zhou L.G."/>
            <person name="Ni X.B."/>
            <person name="Tian J.H."/>
            <person name="Sheng Y."/>
            <person name="Liu T."/>
            <person name="Pan Y.S."/>
            <person name="Xia L.Y."/>
            <person name="Li J."/>
            <person name="Zhao F."/>
            <person name="Cao W.C."/>
        </authorList>
    </citation>
    <scope>NUCLEOTIDE SEQUENCE [LARGE SCALE GENOMIC DNA]</scope>
    <source>
        <strain evidence="14">HaeL-2018</strain>
    </source>
</reference>
<dbReference type="PANTHER" id="PTHR45805">
    <property type="entry name" value="NUCLEAR HORMONE RECEPTOR HR3-RELATED"/>
    <property type="match status" value="1"/>
</dbReference>
<keyword evidence="3" id="KW-0479">Metal-binding</keyword>
<feature type="region of interest" description="Disordered" evidence="11">
    <location>
        <begin position="278"/>
        <end position="302"/>
    </location>
</feature>
<feature type="compositionally biased region" description="Low complexity" evidence="11">
    <location>
        <begin position="26"/>
        <end position="43"/>
    </location>
</feature>
<evidence type="ECO:0000256" key="6">
    <source>
        <dbReference type="ARBA" id="ARBA00023015"/>
    </source>
</evidence>
<evidence type="ECO:0000313" key="15">
    <source>
        <dbReference type="Proteomes" id="UP000821853"/>
    </source>
</evidence>
<dbReference type="GO" id="GO:0043565">
    <property type="term" value="F:sequence-specific DNA binding"/>
    <property type="evidence" value="ECO:0007669"/>
    <property type="project" value="InterPro"/>
</dbReference>
<keyword evidence="6" id="KW-0805">Transcription regulation</keyword>
<sequence>MKEEEEPRILFLLLLLQPEVAEISRAASEAAPAGKGAPGAFSGVGPNLGQVQGQPQGERPRFLGERTLSLAAVQRRRHLPRRRRVSMRQCSEPLSRPSPPSEQSFAAADSNSSSPAKSFVACKVCGDKASGYHYGVTSCEGCKGFFRRSIQKQIEYRCLRDGKCLVIRLNRNRCQYCRFKKCLAVGMSRDSVRYGRVPKRSRERGGGGSSGLSDEGLSSLGSPGGEAAEQCARDLESQQLAMYDIILTISQAHHAHCAYTEEKTRALVRRPAIFSLEEVGGSGESTGGGSGGGPSQPDSPEQSKLGLWQQFASLVTPSVQRVVEFAKRVPGFLDLVQDDQLILIKAGFFEVWLVHVSRGVLVGVPHDTLTFSDGTYLIRQQLELMFDRSGLYDSKAIDGGQTRLCEALRLQAGRNHPGDPGLPGRALALLGPLRALGLAHARHLAWLRPHWHALRLPPLFAEIFDIPAHAPPQPLQQATTTTSTQQQQQQQATEDAAVVGTAAS</sequence>
<protein>
    <recommendedName>
        <fullName evidence="16">Ecdysone-induced protein 78C</fullName>
    </recommendedName>
</protein>
<feature type="compositionally biased region" description="Low complexity" evidence="11">
    <location>
        <begin position="475"/>
        <end position="493"/>
    </location>
</feature>
<dbReference type="Gene3D" id="1.10.565.10">
    <property type="entry name" value="Retinoid X Receptor"/>
    <property type="match status" value="2"/>
</dbReference>
<evidence type="ECO:0000259" key="12">
    <source>
        <dbReference type="PROSITE" id="PS51030"/>
    </source>
</evidence>
<feature type="compositionally biased region" description="Gly residues" evidence="11">
    <location>
        <begin position="280"/>
        <end position="294"/>
    </location>
</feature>
<dbReference type="PROSITE" id="PS51030">
    <property type="entry name" value="NUCLEAR_REC_DBD_2"/>
    <property type="match status" value="1"/>
</dbReference>
<keyword evidence="5" id="KW-0862">Zinc</keyword>
<evidence type="ECO:0000313" key="14">
    <source>
        <dbReference type="EMBL" id="KAH9374032.1"/>
    </source>
</evidence>
<feature type="region of interest" description="Disordered" evidence="11">
    <location>
        <begin position="75"/>
        <end position="114"/>
    </location>
</feature>
<comment type="subcellular location">
    <subcellularLocation>
        <location evidence="1">Nucleus</location>
    </subcellularLocation>
</comment>
<keyword evidence="9" id="KW-0675">Receptor</keyword>
<evidence type="ECO:0000259" key="13">
    <source>
        <dbReference type="PROSITE" id="PS51843"/>
    </source>
</evidence>
<evidence type="ECO:0000256" key="2">
    <source>
        <dbReference type="ARBA" id="ARBA00008092"/>
    </source>
</evidence>
<evidence type="ECO:0000256" key="8">
    <source>
        <dbReference type="ARBA" id="ARBA00023163"/>
    </source>
</evidence>
<evidence type="ECO:0000256" key="1">
    <source>
        <dbReference type="ARBA" id="ARBA00004123"/>
    </source>
</evidence>
<dbReference type="GO" id="GO:0004879">
    <property type="term" value="F:nuclear receptor activity"/>
    <property type="evidence" value="ECO:0007669"/>
    <property type="project" value="InterPro"/>
</dbReference>
<dbReference type="SUPFAM" id="SSF48508">
    <property type="entry name" value="Nuclear receptor ligand-binding domain"/>
    <property type="match status" value="1"/>
</dbReference>
<feature type="compositionally biased region" description="Low complexity" evidence="11">
    <location>
        <begin position="211"/>
        <end position="221"/>
    </location>
</feature>
<dbReference type="EMBL" id="JABSTR010000006">
    <property type="protein sequence ID" value="KAH9374032.1"/>
    <property type="molecule type" value="Genomic_DNA"/>
</dbReference>
<dbReference type="InterPro" id="IPR000536">
    <property type="entry name" value="Nucl_hrmn_rcpt_lig-bd"/>
</dbReference>
<dbReference type="SUPFAM" id="SSF57716">
    <property type="entry name" value="Glucocorticoid receptor-like (DNA-binding domain)"/>
    <property type="match status" value="1"/>
</dbReference>
<dbReference type="GO" id="GO:0008270">
    <property type="term" value="F:zinc ion binding"/>
    <property type="evidence" value="ECO:0007669"/>
    <property type="project" value="UniProtKB-KW"/>
</dbReference>
<dbReference type="OrthoDB" id="6081310at2759"/>
<keyword evidence="4" id="KW-0863">Zinc-finger</keyword>
<dbReference type="Pfam" id="PF00104">
    <property type="entry name" value="Hormone_recep"/>
    <property type="match status" value="1"/>
</dbReference>
<dbReference type="FunFam" id="3.30.50.10:FF:000056">
    <property type="entry name" value="Peroxisome proliferator-activated receptor gamma"/>
    <property type="match status" value="1"/>
</dbReference>
<evidence type="ECO:0000256" key="11">
    <source>
        <dbReference type="SAM" id="MobiDB-lite"/>
    </source>
</evidence>
<feature type="region of interest" description="Disordered" evidence="11">
    <location>
        <begin position="194"/>
        <end position="228"/>
    </location>
</feature>
<dbReference type="GO" id="GO:0005634">
    <property type="term" value="C:nucleus"/>
    <property type="evidence" value="ECO:0007669"/>
    <property type="project" value="UniProtKB-SubCell"/>
</dbReference>
<feature type="domain" description="NR LBD" evidence="13">
    <location>
        <begin position="241"/>
        <end position="504"/>
    </location>
</feature>
<dbReference type="PROSITE" id="PS00031">
    <property type="entry name" value="NUCLEAR_REC_DBD_1"/>
    <property type="match status" value="1"/>
</dbReference>
<comment type="similarity">
    <text evidence="2">Belongs to the nuclear hormone receptor family. NR1 subfamily.</text>
</comment>
<dbReference type="InterPro" id="IPR035500">
    <property type="entry name" value="NHR-like_dom_sf"/>
</dbReference>
<dbReference type="PRINTS" id="PR00398">
    <property type="entry name" value="STRDHORMONER"/>
</dbReference>
<dbReference type="PANTHER" id="PTHR45805:SF10">
    <property type="entry name" value="ECDYSONE-INDUCED PROTEIN 78C"/>
    <property type="match status" value="1"/>
</dbReference>
<dbReference type="PROSITE" id="PS51843">
    <property type="entry name" value="NR_LBD"/>
    <property type="match status" value="1"/>
</dbReference>
<gene>
    <name evidence="14" type="ORF">HPB48_005301</name>
</gene>
<name>A0A9J6GHM6_HAELO</name>
<dbReference type="Proteomes" id="UP000821853">
    <property type="component" value="Chromosome 4"/>
</dbReference>
<dbReference type="VEuPathDB" id="VectorBase:HLOH_061602"/>
<comment type="caution">
    <text evidence="14">The sequence shown here is derived from an EMBL/GenBank/DDBJ whole genome shotgun (WGS) entry which is preliminary data.</text>
</comment>
<keyword evidence="15" id="KW-1185">Reference proteome</keyword>
<dbReference type="InterPro" id="IPR013088">
    <property type="entry name" value="Znf_NHR/GATA"/>
</dbReference>
<dbReference type="InterPro" id="IPR001728">
    <property type="entry name" value="ThyrH_rcpt"/>
</dbReference>
<keyword evidence="7" id="KW-0238">DNA-binding</keyword>
<keyword evidence="8" id="KW-0804">Transcription</keyword>
<dbReference type="Gene3D" id="3.30.50.10">
    <property type="entry name" value="Erythroid Transcription Factor GATA-1, subunit A"/>
    <property type="match status" value="1"/>
</dbReference>
<dbReference type="SMART" id="SM00399">
    <property type="entry name" value="ZnF_C4"/>
    <property type="match status" value="1"/>
</dbReference>
<evidence type="ECO:0000256" key="9">
    <source>
        <dbReference type="ARBA" id="ARBA00023170"/>
    </source>
</evidence>
<evidence type="ECO:0000256" key="5">
    <source>
        <dbReference type="ARBA" id="ARBA00022833"/>
    </source>
</evidence>
<accession>A0A9J6GHM6</accession>